<proteinExistence type="inferred from homology"/>
<dbReference type="HOGENOM" id="CLU_013446_4_0_0"/>
<protein>
    <submittedName>
        <fullName evidence="3">Putative twitching motility protein</fullName>
    </submittedName>
</protein>
<dbReference type="SUPFAM" id="SSF52540">
    <property type="entry name" value="P-loop containing nucleoside triphosphate hydrolases"/>
    <property type="match status" value="1"/>
</dbReference>
<sequence length="365" mass="40707">MAITIDSLLAALVENDASDLHLKSGQPPVMRIRGELQRFPQYSMLPSEHDHMLLGMLNEERLERLEEQKEVDLSYNLPGVSRFRVNMFWQRGHIGAVMRVIPHRIRTIAELGMPTVCERISLLPRGLILVTGPTGSGKSTSLAAMIDHINSHKRAHVMTIEDPIEYVHKDKTSIVNQRELATDTHSFSEALRHVMRQNPDVILVGEMRDLETIQLAITAAETGHLVLSTLHTVDAAQTMDRIVDVFTPEQQAQVRTQLSSTIQAVISQTLIPTLDGTGRTAAYEVMVATSAIRTLIRDGKTHSLYMDIQTGADLGMQTLDGCLLRLVKERKIDYEHALAKCSNAQEFVRRAANMGLVEVQPSAVR</sequence>
<keyword evidence="4" id="KW-1185">Reference proteome</keyword>
<dbReference type="eggNOG" id="COG2805">
    <property type="taxonomic scope" value="Bacteria"/>
</dbReference>
<dbReference type="InterPro" id="IPR027417">
    <property type="entry name" value="P-loop_NTPase"/>
</dbReference>
<evidence type="ECO:0000313" key="4">
    <source>
        <dbReference type="Proteomes" id="UP000027982"/>
    </source>
</evidence>
<dbReference type="InterPro" id="IPR006321">
    <property type="entry name" value="PilT/PilU"/>
</dbReference>
<evidence type="ECO:0000259" key="2">
    <source>
        <dbReference type="PROSITE" id="PS00662"/>
    </source>
</evidence>
<dbReference type="InterPro" id="IPR003593">
    <property type="entry name" value="AAA+_ATPase"/>
</dbReference>
<dbReference type="InterPro" id="IPR050921">
    <property type="entry name" value="T4SS_GSP_E_ATPase"/>
</dbReference>
<dbReference type="Pfam" id="PF00437">
    <property type="entry name" value="T2SSE"/>
    <property type="match status" value="1"/>
</dbReference>
<name>A0A068NPA4_FIMGI</name>
<accession>A0A068NPA4</accession>
<dbReference type="AlphaFoldDB" id="A0A068NPA4"/>
<dbReference type="SMART" id="SM00382">
    <property type="entry name" value="AAA"/>
    <property type="match status" value="1"/>
</dbReference>
<dbReference type="OrthoDB" id="9805147at2"/>
<dbReference type="STRING" id="661478.OP10G_0051"/>
<dbReference type="RefSeq" id="WP_025227901.1">
    <property type="nucleotide sequence ID" value="NZ_CP007139.1"/>
</dbReference>
<dbReference type="Proteomes" id="UP000027982">
    <property type="component" value="Chromosome"/>
</dbReference>
<dbReference type="PANTHER" id="PTHR30486">
    <property type="entry name" value="TWITCHING MOTILITY PROTEIN PILT"/>
    <property type="match status" value="1"/>
</dbReference>
<dbReference type="Gene3D" id="3.30.450.90">
    <property type="match status" value="1"/>
</dbReference>
<reference evidence="3 4" key="1">
    <citation type="journal article" date="2014" name="PLoS ONE">
        <title>The first complete genome sequence of the class fimbriimonadia in the phylum armatimonadetes.</title>
        <authorList>
            <person name="Hu Z.Y."/>
            <person name="Wang Y.Z."/>
            <person name="Im W.T."/>
            <person name="Wang S.Y."/>
            <person name="Zhao G.P."/>
            <person name="Zheng H.J."/>
            <person name="Quan Z.X."/>
        </authorList>
    </citation>
    <scope>NUCLEOTIDE SEQUENCE [LARGE SCALE GENOMIC DNA]</scope>
    <source>
        <strain evidence="3">Gsoil 348</strain>
    </source>
</reference>
<dbReference type="Gene3D" id="3.40.50.300">
    <property type="entry name" value="P-loop containing nucleotide triphosphate hydrolases"/>
    <property type="match status" value="1"/>
</dbReference>
<dbReference type="GO" id="GO:0016887">
    <property type="term" value="F:ATP hydrolysis activity"/>
    <property type="evidence" value="ECO:0007669"/>
    <property type="project" value="InterPro"/>
</dbReference>
<dbReference type="EMBL" id="CP007139">
    <property type="protein sequence ID" value="AIE83419.1"/>
    <property type="molecule type" value="Genomic_DNA"/>
</dbReference>
<evidence type="ECO:0000256" key="1">
    <source>
        <dbReference type="ARBA" id="ARBA00006611"/>
    </source>
</evidence>
<dbReference type="InterPro" id="IPR001482">
    <property type="entry name" value="T2SS/T4SS_dom"/>
</dbReference>
<dbReference type="KEGG" id="fgi:OP10G_0051"/>
<dbReference type="GO" id="GO:0005524">
    <property type="term" value="F:ATP binding"/>
    <property type="evidence" value="ECO:0007669"/>
    <property type="project" value="InterPro"/>
</dbReference>
<evidence type="ECO:0000313" key="3">
    <source>
        <dbReference type="EMBL" id="AIE83419.1"/>
    </source>
</evidence>
<dbReference type="NCBIfam" id="TIGR01420">
    <property type="entry name" value="pilT_fam"/>
    <property type="match status" value="1"/>
</dbReference>
<dbReference type="CDD" id="cd01131">
    <property type="entry name" value="PilT"/>
    <property type="match status" value="1"/>
</dbReference>
<feature type="domain" description="Bacterial type II secretion system protein E" evidence="2">
    <location>
        <begin position="195"/>
        <end position="209"/>
    </location>
</feature>
<organism evidence="3 4">
    <name type="scientific">Fimbriimonas ginsengisoli Gsoil 348</name>
    <dbReference type="NCBI Taxonomy" id="661478"/>
    <lineage>
        <taxon>Bacteria</taxon>
        <taxon>Bacillati</taxon>
        <taxon>Armatimonadota</taxon>
        <taxon>Fimbriimonadia</taxon>
        <taxon>Fimbriimonadales</taxon>
        <taxon>Fimbriimonadaceae</taxon>
        <taxon>Fimbriimonas</taxon>
    </lineage>
</organism>
<comment type="similarity">
    <text evidence="1">Belongs to the GSP E family.</text>
</comment>
<dbReference type="PROSITE" id="PS00662">
    <property type="entry name" value="T2SP_E"/>
    <property type="match status" value="1"/>
</dbReference>
<gene>
    <name evidence="3" type="ORF">OP10G_0051</name>
</gene>